<dbReference type="InterPro" id="IPR015421">
    <property type="entry name" value="PyrdxlP-dep_Trfase_major"/>
</dbReference>
<organism evidence="8 9">
    <name type="scientific">Massilimicrobiota timonensis</name>
    <dbReference type="NCBI Taxonomy" id="1776392"/>
    <lineage>
        <taxon>Bacteria</taxon>
        <taxon>Bacillati</taxon>
        <taxon>Bacillota</taxon>
        <taxon>Erysipelotrichia</taxon>
        <taxon>Erysipelotrichales</taxon>
        <taxon>Erysipelotrichaceae</taxon>
        <taxon>Massilimicrobiota</taxon>
    </lineage>
</organism>
<proteinExistence type="inferred from homology"/>
<evidence type="ECO:0000256" key="3">
    <source>
        <dbReference type="ARBA" id="ARBA00022576"/>
    </source>
</evidence>
<keyword evidence="9" id="KW-1185">Reference proteome</keyword>
<dbReference type="InterPro" id="IPR015422">
    <property type="entry name" value="PyrdxlP-dep_Trfase_small"/>
</dbReference>
<dbReference type="CDD" id="cd00609">
    <property type="entry name" value="AAT_like"/>
    <property type="match status" value="1"/>
</dbReference>
<dbReference type="InterPro" id="IPR004839">
    <property type="entry name" value="Aminotransferase_I/II_large"/>
</dbReference>
<dbReference type="GO" id="GO:0008483">
    <property type="term" value="F:transaminase activity"/>
    <property type="evidence" value="ECO:0007669"/>
    <property type="project" value="UniProtKB-KW"/>
</dbReference>
<sequence length="392" mass="43886">MDYNDILSDRVKTIKPSGIRKFFDLASQMEDVISLGVGEPDFTTPWAIREAAIYSIEKGRTFYTANQGLQELREEICRYYRDRFHVDYNAKENCIVTVGGSEGIDIAIRAILNPGEEMIVLDPGYVAYTPGVELAGGVPVTINLRQEDEFKLTPELLKAAITPKTKALLINYPSNPTGGFMTKSDYEKIVPIIKESGLIVISDEIYAELSYEEEFCSIASFDEIKDQVIVVSGFSKAFAMTGWRLGYVLANSVFTKAMNKIHQYIIMSAPSAAQYGAIEGLRHCYDEVLKMRDSYKARRNFLVKTFNDMGLETFKPQGAFYVFPCIRSTGLTSDEFCEKLLEDQKVACVPGTAFGPAGEGFIRVSYAYSLEELKIATQKIKIFVEKCKAAHD</sequence>
<dbReference type="SUPFAM" id="SSF53383">
    <property type="entry name" value="PLP-dependent transferases"/>
    <property type="match status" value="1"/>
</dbReference>
<feature type="domain" description="Aminotransferase class I/classII large" evidence="7">
    <location>
        <begin position="31"/>
        <end position="380"/>
    </location>
</feature>
<dbReference type="Pfam" id="PF00155">
    <property type="entry name" value="Aminotran_1_2"/>
    <property type="match status" value="1"/>
</dbReference>
<comment type="cofactor">
    <cofactor evidence="1 6">
        <name>pyridoxal 5'-phosphate</name>
        <dbReference type="ChEBI" id="CHEBI:597326"/>
    </cofactor>
</comment>
<evidence type="ECO:0000256" key="1">
    <source>
        <dbReference type="ARBA" id="ARBA00001933"/>
    </source>
</evidence>
<evidence type="ECO:0000256" key="4">
    <source>
        <dbReference type="ARBA" id="ARBA00022679"/>
    </source>
</evidence>
<evidence type="ECO:0000313" key="8">
    <source>
        <dbReference type="EMBL" id="MDM8196554.1"/>
    </source>
</evidence>
<dbReference type="PROSITE" id="PS00105">
    <property type="entry name" value="AA_TRANSFER_CLASS_1"/>
    <property type="match status" value="1"/>
</dbReference>
<evidence type="ECO:0000256" key="2">
    <source>
        <dbReference type="ARBA" id="ARBA00007441"/>
    </source>
</evidence>
<keyword evidence="3 6" id="KW-0032">Aminotransferase</keyword>
<evidence type="ECO:0000259" key="7">
    <source>
        <dbReference type="Pfam" id="PF00155"/>
    </source>
</evidence>
<dbReference type="Proteomes" id="UP001529275">
    <property type="component" value="Unassembled WGS sequence"/>
</dbReference>
<dbReference type="RefSeq" id="WP_289528072.1">
    <property type="nucleotide sequence ID" value="NZ_JAUDCK010000039.1"/>
</dbReference>
<evidence type="ECO:0000256" key="6">
    <source>
        <dbReference type="RuleBase" id="RU000481"/>
    </source>
</evidence>
<dbReference type="InterPro" id="IPR004838">
    <property type="entry name" value="NHTrfase_class1_PyrdxlP-BS"/>
</dbReference>
<protein>
    <recommendedName>
        <fullName evidence="6">Aminotransferase</fullName>
        <ecNumber evidence="6">2.6.1.-</ecNumber>
    </recommendedName>
</protein>
<dbReference type="Gene3D" id="3.40.640.10">
    <property type="entry name" value="Type I PLP-dependent aspartate aminotransferase-like (Major domain)"/>
    <property type="match status" value="1"/>
</dbReference>
<keyword evidence="4 6" id="KW-0808">Transferase</keyword>
<accession>A0ABT7UK65</accession>
<evidence type="ECO:0000256" key="5">
    <source>
        <dbReference type="ARBA" id="ARBA00022898"/>
    </source>
</evidence>
<dbReference type="PANTHER" id="PTHR46383">
    <property type="entry name" value="ASPARTATE AMINOTRANSFERASE"/>
    <property type="match status" value="1"/>
</dbReference>
<comment type="caution">
    <text evidence="8">The sequence shown here is derived from an EMBL/GenBank/DDBJ whole genome shotgun (WGS) entry which is preliminary data.</text>
</comment>
<keyword evidence="5" id="KW-0663">Pyridoxal phosphate</keyword>
<evidence type="ECO:0000313" key="9">
    <source>
        <dbReference type="Proteomes" id="UP001529275"/>
    </source>
</evidence>
<gene>
    <name evidence="8" type="ORF">QUV98_09525</name>
</gene>
<name>A0ABT7UK65_9FIRM</name>
<dbReference type="InterPro" id="IPR015424">
    <property type="entry name" value="PyrdxlP-dep_Trfase"/>
</dbReference>
<dbReference type="PANTHER" id="PTHR46383:SF3">
    <property type="entry name" value="ASPARTATE AMINOTRANSFERASE-RELATED"/>
    <property type="match status" value="1"/>
</dbReference>
<comment type="similarity">
    <text evidence="2 6">Belongs to the class-I pyridoxal-phosphate-dependent aminotransferase family.</text>
</comment>
<dbReference type="EMBL" id="JAUDCK010000039">
    <property type="protein sequence ID" value="MDM8196554.1"/>
    <property type="molecule type" value="Genomic_DNA"/>
</dbReference>
<dbReference type="InterPro" id="IPR050596">
    <property type="entry name" value="AspAT/PAT-like"/>
</dbReference>
<reference evidence="9" key="1">
    <citation type="submission" date="2023-06" db="EMBL/GenBank/DDBJ databases">
        <title>Identification and characterization of horizontal gene transfer across gut microbiota members of farm animals based on homology search.</title>
        <authorList>
            <person name="Zeman M."/>
            <person name="Kubasova T."/>
            <person name="Jahodarova E."/>
            <person name="Nykrynova M."/>
            <person name="Rychlik I."/>
        </authorList>
    </citation>
    <scope>NUCLEOTIDE SEQUENCE [LARGE SCALE GENOMIC DNA]</scope>
    <source>
        <strain evidence="9">ET341</strain>
    </source>
</reference>
<dbReference type="EC" id="2.6.1.-" evidence="6"/>
<dbReference type="Gene3D" id="3.90.1150.10">
    <property type="entry name" value="Aspartate Aminotransferase, domain 1"/>
    <property type="match status" value="1"/>
</dbReference>